<dbReference type="Gene3D" id="2.130.10.10">
    <property type="entry name" value="YVTN repeat-like/Quinoprotein amine dehydrogenase"/>
    <property type="match status" value="2"/>
</dbReference>
<evidence type="ECO:0000256" key="4">
    <source>
        <dbReference type="ARBA" id="ARBA00023242"/>
    </source>
</evidence>
<evidence type="ECO:0000313" key="5">
    <source>
        <dbReference type="EMBL" id="OUT24313.1"/>
    </source>
</evidence>
<evidence type="ECO:0000256" key="1">
    <source>
        <dbReference type="ARBA" id="ARBA00004123"/>
    </source>
</evidence>
<evidence type="ECO:0000256" key="3">
    <source>
        <dbReference type="ARBA" id="ARBA00022737"/>
    </source>
</evidence>
<dbReference type="PANTHER" id="PTHR44040:SF1">
    <property type="entry name" value="RETINOBLASTOMA-BINDING PROTEIN 5"/>
    <property type="match status" value="1"/>
</dbReference>
<gene>
    <name evidence="5" type="ORF">CAS74_000700</name>
</gene>
<organism evidence="5 6">
    <name type="scientific">Pichia kudriavzevii</name>
    <name type="common">Yeast</name>
    <name type="synonym">Issatchenkia orientalis</name>
    <dbReference type="NCBI Taxonomy" id="4909"/>
    <lineage>
        <taxon>Eukaryota</taxon>
        <taxon>Fungi</taxon>
        <taxon>Dikarya</taxon>
        <taxon>Ascomycota</taxon>
        <taxon>Saccharomycotina</taxon>
        <taxon>Pichiomycetes</taxon>
        <taxon>Pichiales</taxon>
        <taxon>Pichiaceae</taxon>
        <taxon>Pichia</taxon>
    </lineage>
</organism>
<reference evidence="5 6" key="1">
    <citation type="submission" date="2017-05" db="EMBL/GenBank/DDBJ databases">
        <title>The Genome Sequence of Candida krusei Ckrusei653.</title>
        <authorList>
            <person name="Cuomo C."/>
            <person name="Forche A."/>
            <person name="Young S."/>
            <person name="Abouelleil A."/>
            <person name="Cao P."/>
            <person name="Chapman S."/>
            <person name="Cusick C."/>
            <person name="Shea T."/>
            <person name="Nusbaum C."/>
            <person name="Birren B."/>
        </authorList>
    </citation>
    <scope>NUCLEOTIDE SEQUENCE [LARGE SCALE GENOMIC DNA]</scope>
    <source>
        <strain evidence="5 6">Ckrusei653</strain>
    </source>
</reference>
<dbReference type="SUPFAM" id="SSF50978">
    <property type="entry name" value="WD40 repeat-like"/>
    <property type="match status" value="1"/>
</dbReference>
<accession>A0A1Z8JUQ2</accession>
<keyword evidence="2" id="KW-0853">WD repeat</keyword>
<comment type="caution">
    <text evidence="5">The sequence shown here is derived from an EMBL/GenBank/DDBJ whole genome shotgun (WGS) entry which is preliminary data.</text>
</comment>
<protein>
    <submittedName>
        <fullName evidence="5">Uncharacterized protein</fullName>
    </submittedName>
</protein>
<dbReference type="Proteomes" id="UP000195871">
    <property type="component" value="Unassembled WGS sequence"/>
</dbReference>
<dbReference type="AlphaFoldDB" id="A0A1Z8JUQ2"/>
<dbReference type="VEuPathDB" id="FungiDB:C5L36_0C06810"/>
<dbReference type="EMBL" id="NHMM01000001">
    <property type="protein sequence ID" value="OUT24313.1"/>
    <property type="molecule type" value="Genomic_DNA"/>
</dbReference>
<dbReference type="InterPro" id="IPR036322">
    <property type="entry name" value="WD40_repeat_dom_sf"/>
</dbReference>
<comment type="subcellular location">
    <subcellularLocation>
        <location evidence="1">Nucleus</location>
    </subcellularLocation>
</comment>
<name>A0A1Z8JUQ2_PICKU</name>
<dbReference type="InterPro" id="IPR015943">
    <property type="entry name" value="WD40/YVTN_repeat-like_dom_sf"/>
</dbReference>
<keyword evidence="3" id="KW-0677">Repeat</keyword>
<proteinExistence type="predicted"/>
<sequence length="440" mass="49400">MNLSLHDPQFITADFPTTLTMTLSYGHSTALEISPCGHYIASGLLDGTLLIVDTWSNNITCLLRKHTMPIIGVKWIYSEDAVGNVVVGIVTWSRDWKVCILGLHDKKFIDVWENTFTGGIWNVDIVHTGIFVNGKWEGWELVVCRVNNGVCFVKNGDILECGRNGTEDDSHGSPICCVSFYGCKYVVCGTGRGWVEIVDAVSRKLVRSEKLCNGNVKGIQIVEEMTFDSDTADKYAHNNVPVSRLIINASDRILRQYDISDWYNMPIEDWKFEIEQKYQDVVNRIQWNTVKFSPSGEYVCASTQGGSGAAHDVYIWETSMGSLVQILEGSHEELIDVDWGTRSVNGNVCCIAANGMDSGTVYMWGVRPSQKWSALAPDFEEIEQNIEYVEHEDEFDINVVEEHVENVENDDDFNVDVVGLDDRDARGFKFIKGCIIDTVL</sequence>
<dbReference type="PANTHER" id="PTHR44040">
    <property type="entry name" value="RETINOBLASTOMA-BINDING PROTEIN 5"/>
    <property type="match status" value="1"/>
</dbReference>
<keyword evidence="4" id="KW-0539">Nucleus</keyword>
<dbReference type="GO" id="GO:0048188">
    <property type="term" value="C:Set1C/COMPASS complex"/>
    <property type="evidence" value="ECO:0007669"/>
    <property type="project" value="InterPro"/>
</dbReference>
<dbReference type="InterPro" id="IPR037850">
    <property type="entry name" value="RBBP5/Swd1"/>
</dbReference>
<evidence type="ECO:0000256" key="2">
    <source>
        <dbReference type="ARBA" id="ARBA00022574"/>
    </source>
</evidence>
<evidence type="ECO:0000313" key="6">
    <source>
        <dbReference type="Proteomes" id="UP000195871"/>
    </source>
</evidence>